<proteinExistence type="predicted"/>
<comment type="caution">
    <text evidence="1">The sequence shown here is derived from an EMBL/GenBank/DDBJ whole genome shotgun (WGS) entry which is preliminary data.</text>
</comment>
<gene>
    <name evidence="1" type="ORF">NIES4072_31740</name>
</gene>
<evidence type="ECO:0000313" key="2">
    <source>
        <dbReference type="Proteomes" id="UP000245124"/>
    </source>
</evidence>
<name>A0A2R5FL49_NOSCO</name>
<sequence>MSEKTFDIAYLSDNLLELLSDIQNNVEITLTRQGVPWAKVLPLSQAESTDEKANLNNGSMVMSSEDILEPRVAGFWQGQVKISDDFDETSQEVIAAFYGED</sequence>
<evidence type="ECO:0008006" key="3">
    <source>
        <dbReference type="Google" id="ProtNLM"/>
    </source>
</evidence>
<dbReference type="RefSeq" id="WP_109009295.1">
    <property type="nucleotide sequence ID" value="NZ_BDUD01000001.1"/>
</dbReference>
<keyword evidence="2" id="KW-1185">Reference proteome</keyword>
<dbReference type="EMBL" id="BDUD01000001">
    <property type="protein sequence ID" value="GBG19506.1"/>
    <property type="molecule type" value="Genomic_DNA"/>
</dbReference>
<accession>A0A2R5FL49</accession>
<dbReference type="Proteomes" id="UP000245124">
    <property type="component" value="Unassembled WGS sequence"/>
</dbReference>
<organism evidence="1 2">
    <name type="scientific">Nostoc commune NIES-4072</name>
    <dbReference type="NCBI Taxonomy" id="2005467"/>
    <lineage>
        <taxon>Bacteria</taxon>
        <taxon>Bacillati</taxon>
        <taxon>Cyanobacteriota</taxon>
        <taxon>Cyanophyceae</taxon>
        <taxon>Nostocales</taxon>
        <taxon>Nostocaceae</taxon>
        <taxon>Nostoc</taxon>
    </lineage>
</organism>
<evidence type="ECO:0000313" key="1">
    <source>
        <dbReference type="EMBL" id="GBG19506.1"/>
    </source>
</evidence>
<protein>
    <recommendedName>
        <fullName evidence="3">Antitoxin</fullName>
    </recommendedName>
</protein>
<dbReference type="AlphaFoldDB" id="A0A2R5FL49"/>
<dbReference type="OrthoDB" id="9800503at2"/>
<reference evidence="1 2" key="1">
    <citation type="submission" date="2017-06" db="EMBL/GenBank/DDBJ databases">
        <title>Genome sequencing of cyanobaciteial culture collection at National Institute for Environmental Studies (NIES).</title>
        <authorList>
            <person name="Hirose Y."/>
            <person name="Shimura Y."/>
            <person name="Fujisawa T."/>
            <person name="Nakamura Y."/>
            <person name="Kawachi M."/>
        </authorList>
    </citation>
    <scope>NUCLEOTIDE SEQUENCE [LARGE SCALE GENOMIC DNA]</scope>
    <source>
        <strain evidence="1 2">NIES-4072</strain>
    </source>
</reference>